<name>A0ACB9SKP5_HOLOL</name>
<comment type="caution">
    <text evidence="1">The sequence shown here is derived from an EMBL/GenBank/DDBJ whole genome shotgun (WGS) entry which is preliminary data.</text>
</comment>
<accession>A0ACB9SKP5</accession>
<keyword evidence="2" id="KW-1185">Reference proteome</keyword>
<protein>
    <submittedName>
        <fullName evidence="1">Uncharacterized protein</fullName>
    </submittedName>
</protein>
<evidence type="ECO:0000313" key="2">
    <source>
        <dbReference type="Proteomes" id="UP001056778"/>
    </source>
</evidence>
<reference evidence="1" key="1">
    <citation type="submission" date="2022-04" db="EMBL/GenBank/DDBJ databases">
        <title>Chromosome-scale genome assembly of Holotrichia oblita Faldermann.</title>
        <authorList>
            <person name="Rongchong L."/>
        </authorList>
    </citation>
    <scope>NUCLEOTIDE SEQUENCE</scope>
    <source>
        <strain evidence="1">81SQS9</strain>
    </source>
</reference>
<organism evidence="1 2">
    <name type="scientific">Holotrichia oblita</name>
    <name type="common">Chafer beetle</name>
    <dbReference type="NCBI Taxonomy" id="644536"/>
    <lineage>
        <taxon>Eukaryota</taxon>
        <taxon>Metazoa</taxon>
        <taxon>Ecdysozoa</taxon>
        <taxon>Arthropoda</taxon>
        <taxon>Hexapoda</taxon>
        <taxon>Insecta</taxon>
        <taxon>Pterygota</taxon>
        <taxon>Neoptera</taxon>
        <taxon>Endopterygota</taxon>
        <taxon>Coleoptera</taxon>
        <taxon>Polyphaga</taxon>
        <taxon>Scarabaeiformia</taxon>
        <taxon>Scarabaeidae</taxon>
        <taxon>Melolonthinae</taxon>
        <taxon>Holotrichia</taxon>
    </lineage>
</organism>
<sequence length="299" mass="34418">MANKWKNEDTTIKFVEYYREHECLWNVSLPIYKNKQPRESAIQKIVEAMNIPDFKTHDVKNKIKNLKSTYNQELIKIRKSEHSGMGTEDCYKPKIKWFAAMHGFIKFVDKKRESYSNLDEEQLIPNDQSQTQEVQQPNQYSQDEVQETAQNDNFHAPRVQPTPKRPKVSKRLKEVASCVNELKSLAGSLQLAEQPEDEFAIFGQSVAAQLKKMPLGEAICAQEEIQALLTRYRLRHINRAQQPLHSPGTSHSTCSSPGPSCGFYDSQTQSQYPHDDTIISEAMAITTYEEYLSNNTHTF</sequence>
<gene>
    <name evidence="1" type="ORF">MML48_9g00001466</name>
</gene>
<proteinExistence type="predicted"/>
<dbReference type="Proteomes" id="UP001056778">
    <property type="component" value="Chromosome 9"/>
</dbReference>
<evidence type="ECO:0000313" key="1">
    <source>
        <dbReference type="EMBL" id="KAI4455587.1"/>
    </source>
</evidence>
<dbReference type="EMBL" id="CM043023">
    <property type="protein sequence ID" value="KAI4455587.1"/>
    <property type="molecule type" value="Genomic_DNA"/>
</dbReference>